<keyword evidence="11" id="KW-0670">Pyruvate</keyword>
<dbReference type="STRING" id="1895771.BGO89_04390"/>
<comment type="pathway">
    <text evidence="1 10">Carbohydrate biosynthesis; gluconeogenesis.</text>
</comment>
<keyword evidence="6 10" id="KW-0210">Decarboxylase</keyword>
<keyword evidence="7 10" id="KW-0067">ATP-binding</keyword>
<comment type="function">
    <text evidence="10">Involved in the gluconeogenesis. Catalyzes the conversion of oxaloacetate (OAA) to phosphoenolpyruvate (PEP) through direct phosphoryl transfer between the nucleoside triphosphate and OAA.</text>
</comment>
<dbReference type="NCBIfam" id="NF006821">
    <property type="entry name" value="PRK09344.1-3"/>
    <property type="match status" value="1"/>
</dbReference>
<dbReference type="Pfam" id="PF01293">
    <property type="entry name" value="PEPCK_ATP"/>
    <property type="match status" value="1"/>
</dbReference>
<dbReference type="Gene3D" id="3.90.228.20">
    <property type="match status" value="1"/>
</dbReference>
<sequence length="530" mass="58429">MSTGAEAVRSALEAQGLANVGDINYNLSTPELYEHALSYDEGKITEHGALLVVSAPYTGRRPNDKFVVEEEGSKGDVWWGKVNRPFSEEKFNALKSRVYAYLQGRDVYVQDLIAGSDPKYKLPVRFIQEFAYHSLFVKNMFIEATAKELADFVPGFTVIAVPEFKAIPELDGTASEVFVILSFKQKLVLIGGTSYAGENKKAIFTVLNYLLPKEKVMSMHCSANIGKDGDTALFFGLSGTGKTTLSTDPDRALIGDDEHGWSNDGVFNFEGGCYAKVINLSAEAEPIIFKTTRTFGTILENVVMDEDTRVIDLESQEYTENTRASYSREIIDNIVPDNRGGHPKNVVFLTADAFGVMPPISRLSPEQAMFHFLSGYTAKVAGTEAGVKEPSATFSTCFGAPFMVHHPSVYANLLRDKIKEHGSHVWLVNTGWSGGPYGVGSRMKIKHTRAMLRAALNGSLNNVTFVKDPFFGLEIPTACPDVPTEVLNPRDTWSDKAAYDKQATHLVQLFQENFKQFADSVEEAVRKAMG</sequence>
<feature type="binding site" evidence="10">
    <location>
        <begin position="236"/>
        <end position="244"/>
    </location>
    <ligand>
        <name>ATP</name>
        <dbReference type="ChEBI" id="CHEBI:30616"/>
    </ligand>
</feature>
<feature type="binding site" evidence="10">
    <location>
        <position position="257"/>
    </location>
    <ligand>
        <name>Mn(2+)</name>
        <dbReference type="ChEBI" id="CHEBI:29035"/>
    </ligand>
</feature>
<keyword evidence="11" id="KW-0418">Kinase</keyword>
<feature type="binding site" evidence="10">
    <location>
        <position position="201"/>
    </location>
    <ligand>
        <name>substrate</name>
    </ligand>
</feature>
<comment type="similarity">
    <text evidence="2 10">Belongs to the phosphoenolpyruvate carboxykinase (ATP) family.</text>
</comment>
<dbReference type="PANTHER" id="PTHR30031:SF0">
    <property type="entry name" value="PHOSPHOENOLPYRUVATE CARBOXYKINASE (ATP)"/>
    <property type="match status" value="1"/>
</dbReference>
<keyword evidence="8 10" id="KW-0456">Lyase</keyword>
<dbReference type="PIRSF" id="PIRSF006294">
    <property type="entry name" value="PEP_crbxkin"/>
    <property type="match status" value="1"/>
</dbReference>
<evidence type="ECO:0000256" key="10">
    <source>
        <dbReference type="HAMAP-Rule" id="MF_00453"/>
    </source>
</evidence>
<dbReference type="PROSITE" id="PS00532">
    <property type="entry name" value="PEPCK_ATP"/>
    <property type="match status" value="1"/>
</dbReference>
<dbReference type="GO" id="GO:0006094">
    <property type="term" value="P:gluconeogenesis"/>
    <property type="evidence" value="ECO:0007669"/>
    <property type="project" value="UniProtKB-UniRule"/>
</dbReference>
<dbReference type="InterPro" id="IPR015994">
    <property type="entry name" value="PEPCK_ATP_CS"/>
</dbReference>
<proteinExistence type="inferred from homology"/>
<dbReference type="Gene3D" id="2.170.8.10">
    <property type="entry name" value="Phosphoenolpyruvate Carboxykinase, domain 2"/>
    <property type="match status" value="1"/>
</dbReference>
<feature type="binding site" evidence="10">
    <location>
        <position position="448"/>
    </location>
    <ligand>
        <name>ATP</name>
        <dbReference type="ChEBI" id="CHEBI:30616"/>
    </ligand>
</feature>
<dbReference type="GO" id="GO:0046872">
    <property type="term" value="F:metal ion binding"/>
    <property type="evidence" value="ECO:0007669"/>
    <property type="project" value="UniProtKB-KW"/>
</dbReference>
<dbReference type="InterPro" id="IPR013035">
    <property type="entry name" value="PEP_carboxykinase_C"/>
</dbReference>
<evidence type="ECO:0000313" key="12">
    <source>
        <dbReference type="Proteomes" id="UP000184233"/>
    </source>
</evidence>
<dbReference type="UniPathway" id="UPA00138"/>
<reference evidence="11 12" key="1">
    <citation type="submission" date="2016-09" db="EMBL/GenBank/DDBJ databases">
        <title>Genome-resolved meta-omics ties microbial dynamics to process performance in biotechnology for thiocyanate degradation.</title>
        <authorList>
            <person name="Kantor R.S."/>
            <person name="Huddy R.J."/>
            <person name="Iyer R."/>
            <person name="Thomas B.C."/>
            <person name="Brown C.T."/>
            <person name="Anantharaman K."/>
            <person name="Tringe S."/>
            <person name="Hettich R.L."/>
            <person name="Harrison S.T."/>
            <person name="Banfield J.F."/>
        </authorList>
    </citation>
    <scope>NUCLEOTIDE SEQUENCE [LARGE SCALE GENOMIC DNA]</scope>
    <source>
        <strain evidence="11">59-99</strain>
    </source>
</reference>
<feature type="binding site" evidence="10">
    <location>
        <position position="195"/>
    </location>
    <ligand>
        <name>substrate</name>
    </ligand>
</feature>
<dbReference type="GO" id="GO:0005829">
    <property type="term" value="C:cytosol"/>
    <property type="evidence" value="ECO:0007669"/>
    <property type="project" value="TreeGrafter"/>
</dbReference>
<dbReference type="GO" id="GO:0004612">
    <property type="term" value="F:phosphoenolpyruvate carboxykinase (ATP) activity"/>
    <property type="evidence" value="ECO:0007669"/>
    <property type="project" value="UniProtKB-UniRule"/>
</dbReference>
<dbReference type="EC" id="4.1.1.49" evidence="3 10"/>
<dbReference type="HAMAP" id="MF_00453">
    <property type="entry name" value="PEPCK_ATP"/>
    <property type="match status" value="1"/>
</dbReference>
<feature type="binding site" evidence="10">
    <location>
        <position position="201"/>
    </location>
    <ligand>
        <name>ATP</name>
        <dbReference type="ChEBI" id="CHEBI:30616"/>
    </ligand>
</feature>
<organism evidence="11 12">
    <name type="scientific">Candidatus Kapaibacterium thiocyanatum</name>
    <dbReference type="NCBI Taxonomy" id="1895771"/>
    <lineage>
        <taxon>Bacteria</taxon>
        <taxon>Pseudomonadati</taxon>
        <taxon>Candidatus Kapaibacteriota</taxon>
        <taxon>Candidatus Kapaibacteriia</taxon>
        <taxon>Candidatus Kapaibacteriales</taxon>
        <taxon>Candidatus Kapaibacteriaceae</taxon>
        <taxon>Candidatus Kapaibacterium</taxon>
    </lineage>
</organism>
<feature type="binding site" evidence="10">
    <location>
        <position position="323"/>
    </location>
    <ligand>
        <name>substrate</name>
    </ligand>
</feature>
<evidence type="ECO:0000256" key="2">
    <source>
        <dbReference type="ARBA" id="ARBA00006052"/>
    </source>
</evidence>
<comment type="catalytic activity">
    <reaction evidence="9 10">
        <text>oxaloacetate + ATP = phosphoenolpyruvate + ADP + CO2</text>
        <dbReference type="Rhea" id="RHEA:18617"/>
        <dbReference type="ChEBI" id="CHEBI:16452"/>
        <dbReference type="ChEBI" id="CHEBI:16526"/>
        <dbReference type="ChEBI" id="CHEBI:30616"/>
        <dbReference type="ChEBI" id="CHEBI:58702"/>
        <dbReference type="ChEBI" id="CHEBI:456216"/>
        <dbReference type="EC" id="4.1.1.49"/>
    </reaction>
</comment>
<dbReference type="EMBL" id="MKVH01000003">
    <property type="protein sequence ID" value="OJX60809.1"/>
    <property type="molecule type" value="Genomic_DNA"/>
</dbReference>
<dbReference type="AlphaFoldDB" id="A0A1M3L5M3"/>
<keyword evidence="10" id="KW-0479">Metal-binding</keyword>
<dbReference type="SUPFAM" id="SSF68923">
    <property type="entry name" value="PEP carboxykinase N-terminal domain"/>
    <property type="match status" value="1"/>
</dbReference>
<feature type="binding site" evidence="10">
    <location>
        <position position="220"/>
    </location>
    <ligand>
        <name>Mn(2+)</name>
        <dbReference type="ChEBI" id="CHEBI:29035"/>
    </ligand>
</feature>
<comment type="subcellular location">
    <subcellularLocation>
        <location evidence="10">Cytoplasm</location>
    </subcellularLocation>
</comment>
<protein>
    <recommendedName>
        <fullName evidence="3 10">Phosphoenolpyruvate carboxykinase (ATP)</fullName>
        <shortName evidence="10">PCK</shortName>
        <shortName evidence="10">PEP carboxykinase</shortName>
        <shortName evidence="10">PEPCK</shortName>
        <ecNumber evidence="3 10">4.1.1.49</ecNumber>
    </recommendedName>
</protein>
<evidence type="ECO:0000256" key="8">
    <source>
        <dbReference type="ARBA" id="ARBA00023239"/>
    </source>
</evidence>
<keyword evidence="5 10" id="KW-0547">Nucleotide-binding</keyword>
<gene>
    <name evidence="10" type="primary">pckA</name>
    <name evidence="11" type="ORF">BGO89_04390</name>
</gene>
<feature type="binding site" evidence="10">
    <location>
        <position position="285"/>
    </location>
    <ligand>
        <name>ATP</name>
        <dbReference type="ChEBI" id="CHEBI:30616"/>
    </ligand>
</feature>
<dbReference type="InterPro" id="IPR001272">
    <property type="entry name" value="PEP_carboxykinase_ATP"/>
</dbReference>
<dbReference type="SUPFAM" id="SSF53795">
    <property type="entry name" value="PEP carboxykinase-like"/>
    <property type="match status" value="1"/>
</dbReference>
<dbReference type="Proteomes" id="UP000184233">
    <property type="component" value="Unassembled WGS sequence"/>
</dbReference>
<evidence type="ECO:0000313" key="11">
    <source>
        <dbReference type="EMBL" id="OJX60809.1"/>
    </source>
</evidence>
<comment type="cofactor">
    <cofactor evidence="10">
        <name>Mn(2+)</name>
        <dbReference type="ChEBI" id="CHEBI:29035"/>
    </cofactor>
    <text evidence="10">Binds 1 Mn(2+) ion per subunit.</text>
</comment>
<evidence type="ECO:0000256" key="9">
    <source>
        <dbReference type="ARBA" id="ARBA00047371"/>
    </source>
</evidence>
<evidence type="ECO:0000256" key="3">
    <source>
        <dbReference type="ARBA" id="ARBA00012363"/>
    </source>
</evidence>
<accession>A0A1M3L5M3</accession>
<keyword evidence="10" id="KW-0464">Manganese</keyword>
<comment type="caution">
    <text evidence="11">The sequence shown here is derived from an EMBL/GenBank/DDBJ whole genome shotgun (WGS) entry which is preliminary data.</text>
</comment>
<keyword evidence="10" id="KW-0963">Cytoplasm</keyword>
<evidence type="ECO:0000256" key="5">
    <source>
        <dbReference type="ARBA" id="ARBA00022741"/>
    </source>
</evidence>
<dbReference type="GO" id="GO:0016301">
    <property type="term" value="F:kinase activity"/>
    <property type="evidence" value="ECO:0007669"/>
    <property type="project" value="UniProtKB-KW"/>
</dbReference>
<feature type="binding site" evidence="10">
    <location>
        <position position="323"/>
    </location>
    <ligand>
        <name>ATP</name>
        <dbReference type="ChEBI" id="CHEBI:30616"/>
    </ligand>
</feature>
<evidence type="ECO:0000256" key="7">
    <source>
        <dbReference type="ARBA" id="ARBA00022840"/>
    </source>
</evidence>
<comment type="caution">
    <text evidence="10">Lacks conserved residue(s) required for the propagation of feature annotation.</text>
</comment>
<keyword evidence="4 10" id="KW-0312">Gluconeogenesis</keyword>
<evidence type="ECO:0000256" key="1">
    <source>
        <dbReference type="ARBA" id="ARBA00004742"/>
    </source>
</evidence>
<dbReference type="PANTHER" id="PTHR30031">
    <property type="entry name" value="PHOSPHOENOLPYRUVATE CARBOXYKINASE ATP"/>
    <property type="match status" value="1"/>
</dbReference>
<dbReference type="NCBIfam" id="TIGR00224">
    <property type="entry name" value="pckA"/>
    <property type="match status" value="1"/>
</dbReference>
<evidence type="ECO:0000256" key="6">
    <source>
        <dbReference type="ARBA" id="ARBA00022793"/>
    </source>
</evidence>
<dbReference type="GO" id="GO:0005524">
    <property type="term" value="F:ATP binding"/>
    <property type="evidence" value="ECO:0007669"/>
    <property type="project" value="UniProtKB-UniRule"/>
</dbReference>
<dbReference type="CDD" id="cd00484">
    <property type="entry name" value="PEPCK_ATP"/>
    <property type="match status" value="1"/>
</dbReference>
<dbReference type="NCBIfam" id="NF006820">
    <property type="entry name" value="PRK09344.1-2"/>
    <property type="match status" value="1"/>
</dbReference>
<dbReference type="InterPro" id="IPR008210">
    <property type="entry name" value="PEP_carboxykinase_N"/>
</dbReference>
<feature type="binding site" evidence="10">
    <location>
        <position position="201"/>
    </location>
    <ligand>
        <name>Mn(2+)</name>
        <dbReference type="ChEBI" id="CHEBI:29035"/>
    </ligand>
</feature>
<name>A0A1M3L5M3_9BACT</name>
<dbReference type="Gene3D" id="3.40.449.10">
    <property type="entry name" value="Phosphoenolpyruvate Carboxykinase, domain 1"/>
    <property type="match status" value="1"/>
</dbReference>
<evidence type="ECO:0000256" key="4">
    <source>
        <dbReference type="ARBA" id="ARBA00022432"/>
    </source>
</evidence>
<feature type="binding site" evidence="10">
    <location>
        <position position="60"/>
    </location>
    <ligand>
        <name>substrate</name>
    </ligand>
</feature>
<keyword evidence="11" id="KW-0808">Transferase</keyword>
<feature type="binding site" evidence="10">
    <location>
        <position position="220"/>
    </location>
    <ligand>
        <name>ATP</name>
        <dbReference type="ChEBI" id="CHEBI:30616"/>
    </ligand>
</feature>